<organism evidence="3 4">
    <name type="scientific">Onchocerca volvulus</name>
    <dbReference type="NCBI Taxonomy" id="6282"/>
    <lineage>
        <taxon>Eukaryota</taxon>
        <taxon>Metazoa</taxon>
        <taxon>Ecdysozoa</taxon>
        <taxon>Nematoda</taxon>
        <taxon>Chromadorea</taxon>
        <taxon>Rhabditida</taxon>
        <taxon>Spirurina</taxon>
        <taxon>Spiruromorpha</taxon>
        <taxon>Filarioidea</taxon>
        <taxon>Onchocercidae</taxon>
        <taxon>Onchocerca</taxon>
    </lineage>
</organism>
<sequence>MNEGFRNIHEDDKNLLRESWLIIYRNLQKIGVNIFNMIFEQCPEAKFLFPFTDTSRKDSDFIKFHSLRFLQAIESVIKSLDNLNEIDPLLTNLGHVHGKLKERVDFKPEYWNVFRECTLFHFRRAMEKNNIIIRTRRLFGMSESKEINVDHLITLWSLLLNYLIEEMTKSFRADVRARELNKNNWLQNEDEQNNAHLAGRKATMRTQLAGQMKTSVEQRNKRENSCCGFKCFGFDQHYDNH</sequence>
<dbReference type="PANTHER" id="PTHR47768">
    <property type="entry name" value="GLOBIN RELATED-RELATED"/>
    <property type="match status" value="1"/>
</dbReference>
<dbReference type="PROSITE" id="PS01033">
    <property type="entry name" value="GLOBIN"/>
    <property type="match status" value="1"/>
</dbReference>
<evidence type="ECO:0000259" key="2">
    <source>
        <dbReference type="PROSITE" id="PS01033"/>
    </source>
</evidence>
<accession>A0A8R1XZT0</accession>
<name>A0A8R1XZT0_ONCVO</name>
<dbReference type="InterPro" id="IPR000971">
    <property type="entry name" value="Globin"/>
</dbReference>
<dbReference type="PANTHER" id="PTHR47768:SF2">
    <property type="entry name" value="GLOBIN-RELATED"/>
    <property type="match status" value="1"/>
</dbReference>
<dbReference type="InterPro" id="IPR053341">
    <property type="entry name" value="Oxidative_stress_globin-like"/>
</dbReference>
<proteinExistence type="inferred from homology"/>
<dbReference type="InterPro" id="IPR009050">
    <property type="entry name" value="Globin-like_sf"/>
</dbReference>
<dbReference type="GO" id="GO:0005344">
    <property type="term" value="F:oxygen carrier activity"/>
    <property type="evidence" value="ECO:0007669"/>
    <property type="project" value="UniProtKB-KW"/>
</dbReference>
<keyword evidence="1" id="KW-0349">Heme</keyword>
<dbReference type="Gene3D" id="1.10.490.10">
    <property type="entry name" value="Globins"/>
    <property type="match status" value="1"/>
</dbReference>
<keyword evidence="4" id="KW-1185">Reference proteome</keyword>
<reference evidence="3" key="2">
    <citation type="submission" date="2022-06" db="UniProtKB">
        <authorList>
            <consortium name="EnsemblMetazoa"/>
        </authorList>
    </citation>
    <scope>IDENTIFICATION</scope>
</reference>
<dbReference type="EMBL" id="CMVM020000018">
    <property type="status" value="NOT_ANNOTATED_CDS"/>
    <property type="molecule type" value="Genomic_DNA"/>
</dbReference>
<dbReference type="GO" id="GO:0019825">
    <property type="term" value="F:oxygen binding"/>
    <property type="evidence" value="ECO:0007669"/>
    <property type="project" value="InterPro"/>
</dbReference>
<dbReference type="OMA" id="RFMQAIE"/>
<evidence type="ECO:0000313" key="4">
    <source>
        <dbReference type="Proteomes" id="UP000024404"/>
    </source>
</evidence>
<keyword evidence="1" id="KW-0813">Transport</keyword>
<keyword evidence="1" id="KW-0561">Oxygen transport</keyword>
<comment type="similarity">
    <text evidence="1">Belongs to the globin family.</text>
</comment>
<dbReference type="Pfam" id="PF00042">
    <property type="entry name" value="Globin"/>
    <property type="match status" value="1"/>
</dbReference>
<dbReference type="InterPro" id="IPR012292">
    <property type="entry name" value="Globin/Proto"/>
</dbReference>
<feature type="domain" description="Globin" evidence="2">
    <location>
        <begin position="7"/>
        <end position="172"/>
    </location>
</feature>
<dbReference type="EnsemblMetazoa" id="OVOC72.1">
    <property type="protein sequence ID" value="OVOC72.1"/>
    <property type="gene ID" value="WBGene00236881"/>
</dbReference>
<evidence type="ECO:0000256" key="1">
    <source>
        <dbReference type="RuleBase" id="RU000356"/>
    </source>
</evidence>
<evidence type="ECO:0000313" key="3">
    <source>
        <dbReference type="EnsemblMetazoa" id="OVOC72.1"/>
    </source>
</evidence>
<dbReference type="Proteomes" id="UP000024404">
    <property type="component" value="Unassembled WGS sequence"/>
</dbReference>
<reference evidence="4" key="1">
    <citation type="submission" date="2013-10" db="EMBL/GenBank/DDBJ databases">
        <title>Genome sequencing of Onchocerca volvulus.</title>
        <authorList>
            <person name="Cotton J."/>
            <person name="Tsai J."/>
            <person name="Stanley E."/>
            <person name="Tracey A."/>
            <person name="Holroyd N."/>
            <person name="Lustigman S."/>
            <person name="Berriman M."/>
        </authorList>
    </citation>
    <scope>NUCLEOTIDE SEQUENCE</scope>
</reference>
<dbReference type="GO" id="GO:0020037">
    <property type="term" value="F:heme binding"/>
    <property type="evidence" value="ECO:0007669"/>
    <property type="project" value="InterPro"/>
</dbReference>
<dbReference type="AlphaFoldDB" id="A0A8R1XZT0"/>
<keyword evidence="1" id="KW-0408">Iron</keyword>
<dbReference type="CDD" id="cd01040">
    <property type="entry name" value="Mb-like"/>
    <property type="match status" value="1"/>
</dbReference>
<keyword evidence="1" id="KW-0479">Metal-binding</keyword>
<protein>
    <submittedName>
        <fullName evidence="3">GLOBIN domain-containing protein</fullName>
    </submittedName>
</protein>
<dbReference type="InterPro" id="IPR044399">
    <property type="entry name" value="Mb-like_M"/>
</dbReference>
<dbReference type="SUPFAM" id="SSF46458">
    <property type="entry name" value="Globin-like"/>
    <property type="match status" value="1"/>
</dbReference>